<keyword evidence="3" id="KW-0539">Nucleus</keyword>
<dbReference type="InterPro" id="IPR030387">
    <property type="entry name" value="G_Bms1/Tsr1_dom"/>
</dbReference>
<proteinExistence type="inferred from homology"/>
<comment type="function">
    <text evidence="4">Required during maturation of the 40S ribosomal subunit in the nucleolus.</text>
</comment>
<dbReference type="EMBL" id="GDHF01017050">
    <property type="protein sequence ID" value="JAI35264.1"/>
    <property type="molecule type" value="Transcribed_RNA"/>
</dbReference>
<evidence type="ECO:0000256" key="2">
    <source>
        <dbReference type="ARBA" id="ARBA00022517"/>
    </source>
</evidence>
<dbReference type="GO" id="GO:0005525">
    <property type="term" value="F:GTP binding"/>
    <property type="evidence" value="ECO:0007669"/>
    <property type="project" value="TreeGrafter"/>
</dbReference>
<dbReference type="PANTHER" id="PTHR12858">
    <property type="entry name" value="RIBOSOME BIOGENESIS PROTEIN"/>
    <property type="match status" value="1"/>
</dbReference>
<dbReference type="PROSITE" id="PS51714">
    <property type="entry name" value="G_BMS1"/>
    <property type="match status" value="1"/>
</dbReference>
<dbReference type="Pfam" id="PF22298">
    <property type="entry name" value="Tsr1_G-like"/>
    <property type="match status" value="1"/>
</dbReference>
<feature type="compositionally biased region" description="Acidic residues" evidence="7">
    <location>
        <begin position="402"/>
        <end position="423"/>
    </location>
</feature>
<evidence type="ECO:0000256" key="3">
    <source>
        <dbReference type="ARBA" id="ARBA00023242"/>
    </source>
</evidence>
<feature type="compositionally biased region" description="Basic residues" evidence="7">
    <location>
        <begin position="42"/>
        <end position="66"/>
    </location>
</feature>
<dbReference type="SMART" id="SM01362">
    <property type="entry name" value="DUF663"/>
    <property type="match status" value="1"/>
</dbReference>
<accession>A0A0K8V8L3</accession>
<dbReference type="GO" id="GO:0005730">
    <property type="term" value="C:nucleolus"/>
    <property type="evidence" value="ECO:0007669"/>
    <property type="project" value="UniProtKB-SubCell"/>
</dbReference>
<evidence type="ECO:0000256" key="5">
    <source>
        <dbReference type="ARBA" id="ARBA00038288"/>
    </source>
</evidence>
<dbReference type="Pfam" id="PF04950">
    <property type="entry name" value="RIBIOP_C"/>
    <property type="match status" value="1"/>
</dbReference>
<dbReference type="GO" id="GO:0003924">
    <property type="term" value="F:GTPase activity"/>
    <property type="evidence" value="ECO:0007669"/>
    <property type="project" value="TreeGrafter"/>
</dbReference>
<organism evidence="9">
    <name type="scientific">Bactrocera latifrons</name>
    <name type="common">Malaysian fruit fly</name>
    <name type="synonym">Chaetodacus latifrons</name>
    <dbReference type="NCBI Taxonomy" id="174628"/>
    <lineage>
        <taxon>Eukaryota</taxon>
        <taxon>Metazoa</taxon>
        <taxon>Ecdysozoa</taxon>
        <taxon>Arthropoda</taxon>
        <taxon>Hexapoda</taxon>
        <taxon>Insecta</taxon>
        <taxon>Pterygota</taxon>
        <taxon>Neoptera</taxon>
        <taxon>Endopterygota</taxon>
        <taxon>Diptera</taxon>
        <taxon>Brachycera</taxon>
        <taxon>Muscomorpha</taxon>
        <taxon>Tephritoidea</taxon>
        <taxon>Tephritidae</taxon>
        <taxon>Bactrocera</taxon>
        <taxon>Bactrocera</taxon>
    </lineage>
</organism>
<feature type="domain" description="Bms1-type G" evidence="8">
    <location>
        <begin position="83"/>
        <end position="248"/>
    </location>
</feature>
<comment type="similarity">
    <text evidence="5">Belongs to the TRAFAC class translation factor GTPase superfamily. Bms1-like GTPase family. TSR1 subfamily.</text>
</comment>
<feature type="region of interest" description="Disordered" evidence="7">
    <location>
        <begin position="398"/>
        <end position="423"/>
    </location>
</feature>
<evidence type="ECO:0000313" key="9">
    <source>
        <dbReference type="EMBL" id="JAI35264.1"/>
    </source>
</evidence>
<feature type="compositionally biased region" description="Basic residues" evidence="7">
    <location>
        <begin position="15"/>
        <end position="26"/>
    </location>
</feature>
<dbReference type="InterPro" id="IPR012948">
    <property type="entry name" value="AARP2CN"/>
</dbReference>
<evidence type="ECO:0000256" key="6">
    <source>
        <dbReference type="ARBA" id="ARBA00040070"/>
    </source>
</evidence>
<dbReference type="InterPro" id="IPR039761">
    <property type="entry name" value="Bms1/Tsr1"/>
</dbReference>
<evidence type="ECO:0000256" key="4">
    <source>
        <dbReference type="ARBA" id="ARBA00037087"/>
    </source>
</evidence>
<dbReference type="GO" id="GO:0000479">
    <property type="term" value="P:endonucleolytic cleavage of tricistronic rRNA transcript (SSU-rRNA, 5.8S rRNA, LSU-rRNA)"/>
    <property type="evidence" value="ECO:0007669"/>
    <property type="project" value="TreeGrafter"/>
</dbReference>
<dbReference type="SMART" id="SM00785">
    <property type="entry name" value="AARP2CN"/>
    <property type="match status" value="1"/>
</dbReference>
<dbReference type="GO" id="GO:0000462">
    <property type="term" value="P:maturation of SSU-rRNA from tricistronic rRNA transcript (SSU-rRNA, 5.8S rRNA, LSU-rRNA)"/>
    <property type="evidence" value="ECO:0007669"/>
    <property type="project" value="TreeGrafter"/>
</dbReference>
<sequence>MSEVFHRPGPLKQTNKAHKTGRHRSKGAIENALKGRVSLKAVSHKHKQEQRREQRRHQMNQIRKKKREEARLEKLQLGTQHSAPFMVCILPMHQQIDAKSALAILESCDDEAVVQRADTGVTYINLPRFKQRFSFIIPPIGRGCEVEVLDYLKACDTTLLLTSAAMGEDEIFDRWGHRIFNMISAQGIPSPIVALMDLESINPKRRCDVKASVQKFISKVLPKEKIMQLDTNTEGLNVMRRIGGQKRNVLPNKTNRPHLFSDKIEIEAQSNQLDGNITLKVTGFLRGAPLNENSLVHIPGLGDFQMQQIVSTHDGFKLGKRTENLQVQVRVADQQKQTTLQKENIPDAMDAEQTWPTEEEIKAAQEETKKTKLVKRVPKGWSTYQAAWIPDAEAVEAKYDDSNDDSDMSGSEDESNGDEEDEFMSCENQSFDGEMQKPDSDTEEFVETASVSDAAINDEKYDLQMDFHEERETLKKIKEARLDELWPDEIDTPLDVEARDRFQKYRGLESFRTSPWDVKENLPYDYARIYQFQNFDRTKRRIISEAKEVDGFQHGAYVTIYIINVPQTKWLAYISARQTKGLVIYGLLPHEHQMSVMNVVLKRLPDSEAPIKSKETLIIQCGYRRFVVNPIFSQHTNGDKHKYERYFRPHTTVCATFFAPIQFPPAPVLAFKLNPDSTLALVARGCVLSCNPDRVVLKRIVLSGHPMRINRKSATVRYMFFNKEDVDYFKPVKLRTKCGRLGHIKESLGTHGHMKCVFDGQLRSYDTVFMYLYKRVYPKWTYEECLIRSEKDEDKFEDEKME</sequence>
<dbReference type="GO" id="GO:0030688">
    <property type="term" value="C:preribosome, small subunit precursor"/>
    <property type="evidence" value="ECO:0007669"/>
    <property type="project" value="TreeGrafter"/>
</dbReference>
<evidence type="ECO:0000256" key="1">
    <source>
        <dbReference type="ARBA" id="ARBA00004604"/>
    </source>
</evidence>
<feature type="region of interest" description="Disordered" evidence="7">
    <location>
        <begin position="1"/>
        <end position="67"/>
    </location>
</feature>
<evidence type="ECO:0000259" key="8">
    <source>
        <dbReference type="PROSITE" id="PS51714"/>
    </source>
</evidence>
<evidence type="ECO:0000256" key="7">
    <source>
        <dbReference type="SAM" id="MobiDB-lite"/>
    </source>
</evidence>
<gene>
    <name evidence="9" type="primary">CG7338</name>
    <name evidence="9" type="ORF">c0_g1_i1</name>
</gene>
<dbReference type="InterPro" id="IPR007034">
    <property type="entry name" value="BMS1_TSR1_C"/>
</dbReference>
<comment type="subcellular location">
    <subcellularLocation>
        <location evidence="1">Nucleus</location>
        <location evidence="1">Nucleolus</location>
    </subcellularLocation>
</comment>
<dbReference type="AlphaFoldDB" id="A0A0K8V8L3"/>
<dbReference type="OrthoDB" id="119302at2759"/>
<reference evidence="9" key="1">
    <citation type="submission" date="2015-06" db="EMBL/GenBank/DDBJ databases">
        <authorList>
            <person name="Hoefler B.C."/>
            <person name="Straight P.D."/>
        </authorList>
    </citation>
    <scope>NUCLEOTIDE SEQUENCE</scope>
</reference>
<dbReference type="PANTHER" id="PTHR12858:SF1">
    <property type="entry name" value="PRE-RRNA-PROCESSING PROTEIN TSR1 HOMOLOG"/>
    <property type="match status" value="1"/>
</dbReference>
<name>A0A0K8V8L3_BACLA</name>
<protein>
    <recommendedName>
        <fullName evidence="6">Pre-rRNA-processing protein TSR1 homolog</fullName>
    </recommendedName>
</protein>
<keyword evidence="2" id="KW-0690">Ribosome biogenesis</keyword>
<dbReference type="GO" id="GO:0034511">
    <property type="term" value="F:U3 snoRNA binding"/>
    <property type="evidence" value="ECO:0007669"/>
    <property type="project" value="TreeGrafter"/>
</dbReference>
<dbReference type="Pfam" id="PF08142">
    <property type="entry name" value="AARP2CN"/>
    <property type="match status" value="1"/>
</dbReference>
<dbReference type="CTD" id="55720"/>
<dbReference type="GeneID" id="108969202"/>